<keyword evidence="2" id="KW-1133">Transmembrane helix</keyword>
<evidence type="ECO:0000313" key="4">
    <source>
        <dbReference type="Proteomes" id="UP001175000"/>
    </source>
</evidence>
<feature type="compositionally biased region" description="Basic residues" evidence="1">
    <location>
        <begin position="135"/>
        <end position="156"/>
    </location>
</feature>
<keyword evidence="2" id="KW-0472">Membrane</keyword>
<evidence type="ECO:0000256" key="1">
    <source>
        <dbReference type="SAM" id="MobiDB-lite"/>
    </source>
</evidence>
<dbReference type="InterPro" id="IPR052337">
    <property type="entry name" value="SAT4-like"/>
</dbReference>
<keyword evidence="2" id="KW-0812">Transmembrane</keyword>
<keyword evidence="4" id="KW-1185">Reference proteome</keyword>
<accession>A0AA39WG40</accession>
<organism evidence="3 4">
    <name type="scientific">Immersiella caudata</name>
    <dbReference type="NCBI Taxonomy" id="314043"/>
    <lineage>
        <taxon>Eukaryota</taxon>
        <taxon>Fungi</taxon>
        <taxon>Dikarya</taxon>
        <taxon>Ascomycota</taxon>
        <taxon>Pezizomycotina</taxon>
        <taxon>Sordariomycetes</taxon>
        <taxon>Sordariomycetidae</taxon>
        <taxon>Sordariales</taxon>
        <taxon>Lasiosphaeriaceae</taxon>
        <taxon>Immersiella</taxon>
    </lineage>
</organism>
<dbReference type="EMBL" id="JAULSU010000006">
    <property type="protein sequence ID" value="KAK0614762.1"/>
    <property type="molecule type" value="Genomic_DNA"/>
</dbReference>
<gene>
    <name evidence="3" type="ORF">B0T14DRAFT_570661</name>
</gene>
<reference evidence="3" key="1">
    <citation type="submission" date="2023-06" db="EMBL/GenBank/DDBJ databases">
        <title>Genome-scale phylogeny and comparative genomics of the fungal order Sordariales.</title>
        <authorList>
            <consortium name="Lawrence Berkeley National Laboratory"/>
            <person name="Hensen N."/>
            <person name="Bonometti L."/>
            <person name="Westerberg I."/>
            <person name="Brannstrom I.O."/>
            <person name="Guillou S."/>
            <person name="Cros-Aarteil S."/>
            <person name="Calhoun S."/>
            <person name="Haridas S."/>
            <person name="Kuo A."/>
            <person name="Mondo S."/>
            <person name="Pangilinan J."/>
            <person name="Riley R."/>
            <person name="Labutti K."/>
            <person name="Andreopoulos B."/>
            <person name="Lipzen A."/>
            <person name="Chen C."/>
            <person name="Yanf M."/>
            <person name="Daum C."/>
            <person name="Ng V."/>
            <person name="Clum A."/>
            <person name="Steindorff A."/>
            <person name="Ohm R."/>
            <person name="Martin F."/>
            <person name="Silar P."/>
            <person name="Natvig D."/>
            <person name="Lalanne C."/>
            <person name="Gautier V."/>
            <person name="Ament-Velasquez S.L."/>
            <person name="Kruys A."/>
            <person name="Hutchinson M.I."/>
            <person name="Powell A.J."/>
            <person name="Barry K."/>
            <person name="Miller A.N."/>
            <person name="Grigoriev I.V."/>
            <person name="Debuchy R."/>
            <person name="Gladieux P."/>
            <person name="Thoren M.H."/>
            <person name="Johannesson H."/>
        </authorList>
    </citation>
    <scope>NUCLEOTIDE SEQUENCE</scope>
    <source>
        <strain evidence="3">CBS 606.72</strain>
    </source>
</reference>
<dbReference type="AlphaFoldDB" id="A0AA39WG40"/>
<feature type="transmembrane region" description="Helical" evidence="2">
    <location>
        <begin position="50"/>
        <end position="69"/>
    </location>
</feature>
<dbReference type="Proteomes" id="UP001175000">
    <property type="component" value="Unassembled WGS sequence"/>
</dbReference>
<comment type="caution">
    <text evidence="3">The sequence shown here is derived from an EMBL/GenBank/DDBJ whole genome shotgun (WGS) entry which is preliminary data.</text>
</comment>
<feature type="region of interest" description="Disordered" evidence="1">
    <location>
        <begin position="132"/>
        <end position="160"/>
    </location>
</feature>
<evidence type="ECO:0000256" key="2">
    <source>
        <dbReference type="SAM" id="Phobius"/>
    </source>
</evidence>
<dbReference type="PANTHER" id="PTHR33048">
    <property type="entry name" value="PTH11-LIKE INTEGRAL MEMBRANE PROTEIN (AFU_ORTHOLOGUE AFUA_5G11245)"/>
    <property type="match status" value="1"/>
</dbReference>
<name>A0AA39WG40_9PEZI</name>
<protein>
    <submittedName>
        <fullName evidence="3">Uncharacterized protein</fullName>
    </submittedName>
</protein>
<evidence type="ECO:0000313" key="3">
    <source>
        <dbReference type="EMBL" id="KAK0614762.1"/>
    </source>
</evidence>
<feature type="transmembrane region" description="Helical" evidence="2">
    <location>
        <begin position="20"/>
        <end position="38"/>
    </location>
</feature>
<dbReference type="PANTHER" id="PTHR33048:SF105">
    <property type="match status" value="1"/>
</dbReference>
<feature type="region of interest" description="Disordered" evidence="1">
    <location>
        <begin position="199"/>
        <end position="233"/>
    </location>
</feature>
<sequence>MTDAQRAALSSLDPVYDMRVVGSKLAVLFFYLRLVSGLDRPNRSRVHDDLGILLAGWLASVGAVFRSFIPFYRCWQINLDPGNLCLPAVSRSIVWSSFAANVTSDIYLINPLPLLWGSRLRVIEKLGLDSDSQRRHPCSRVRHPPDRLRRHGRGQQHRAAGAWGTREAFVAVIMTNLPMVFPLFKEWLRPILGSSQRTTCKQYKTPDGGFRTTGGGGGELDSPRTRGTMGANP</sequence>
<proteinExistence type="predicted"/>